<feature type="signal peptide" evidence="1">
    <location>
        <begin position="1"/>
        <end position="24"/>
    </location>
</feature>
<keyword evidence="3" id="KW-1185">Reference proteome</keyword>
<protein>
    <submittedName>
        <fullName evidence="2">Uncharacterized protein</fullName>
    </submittedName>
</protein>
<organism evidence="2 3">
    <name type="scientific">Rehmannia glutinosa</name>
    <name type="common">Chinese foxglove</name>
    <dbReference type="NCBI Taxonomy" id="99300"/>
    <lineage>
        <taxon>Eukaryota</taxon>
        <taxon>Viridiplantae</taxon>
        <taxon>Streptophyta</taxon>
        <taxon>Embryophyta</taxon>
        <taxon>Tracheophyta</taxon>
        <taxon>Spermatophyta</taxon>
        <taxon>Magnoliopsida</taxon>
        <taxon>eudicotyledons</taxon>
        <taxon>Gunneridae</taxon>
        <taxon>Pentapetalae</taxon>
        <taxon>asterids</taxon>
        <taxon>lamiids</taxon>
        <taxon>Lamiales</taxon>
        <taxon>Orobanchaceae</taxon>
        <taxon>Rehmannieae</taxon>
        <taxon>Rehmannia</taxon>
    </lineage>
</organism>
<accession>A0ABR0W8U3</accession>
<dbReference type="EMBL" id="JABTTQ020000013">
    <property type="protein sequence ID" value="KAK6143812.1"/>
    <property type="molecule type" value="Genomic_DNA"/>
</dbReference>
<evidence type="ECO:0000313" key="2">
    <source>
        <dbReference type="EMBL" id="KAK6143812.1"/>
    </source>
</evidence>
<evidence type="ECO:0000313" key="3">
    <source>
        <dbReference type="Proteomes" id="UP001318860"/>
    </source>
</evidence>
<sequence length="51" mass="5336">MASGGVCGVVVMLAVEMLSSRVSADPDLLQDLCVADLTSDTYRASFKIDGK</sequence>
<feature type="chain" id="PRO_5046694252" evidence="1">
    <location>
        <begin position="25"/>
        <end position="51"/>
    </location>
</feature>
<evidence type="ECO:0000256" key="1">
    <source>
        <dbReference type="SAM" id="SignalP"/>
    </source>
</evidence>
<dbReference type="Proteomes" id="UP001318860">
    <property type="component" value="Unassembled WGS sequence"/>
</dbReference>
<gene>
    <name evidence="2" type="ORF">DH2020_024160</name>
</gene>
<comment type="caution">
    <text evidence="2">The sequence shown here is derived from an EMBL/GenBank/DDBJ whole genome shotgun (WGS) entry which is preliminary data.</text>
</comment>
<reference evidence="2 3" key="1">
    <citation type="journal article" date="2021" name="Comput. Struct. Biotechnol. J.">
        <title>De novo genome assembly of the potent medicinal plant Rehmannia glutinosa using nanopore technology.</title>
        <authorList>
            <person name="Ma L."/>
            <person name="Dong C."/>
            <person name="Song C."/>
            <person name="Wang X."/>
            <person name="Zheng X."/>
            <person name="Niu Y."/>
            <person name="Chen S."/>
            <person name="Feng W."/>
        </authorList>
    </citation>
    <scope>NUCLEOTIDE SEQUENCE [LARGE SCALE GENOMIC DNA]</scope>
    <source>
        <strain evidence="2">DH-2019</strain>
    </source>
</reference>
<name>A0ABR0W8U3_REHGL</name>
<proteinExistence type="predicted"/>
<keyword evidence="1" id="KW-0732">Signal</keyword>